<feature type="modified residue" description="4-aspartylphosphate" evidence="3">
    <location>
        <position position="177"/>
    </location>
</feature>
<dbReference type="GO" id="GO:0000160">
    <property type="term" value="P:phosphorelay signal transduction system"/>
    <property type="evidence" value="ECO:0007669"/>
    <property type="project" value="UniProtKB-KW"/>
</dbReference>
<sequence length="252" mass="27371">MQKMKQALTFLPAVGAVVVIRTKAGSREVSFAFPGTRSPLPTGPNREGLGSPIRIGQWSRTSSDRLFQEFGSDIILRFLQHPLVIQRLSTSPVHKYESAMSGSQGGEQSSLQPCGKNSGTKEDQALRKILLVDDNPMNIQSGTRLLSLLGYQVHSASNGHQAIIKACATRFDLILMDCHMPGLDGLSATRKIRECQGYFPGRLGDRPVPIIALTTNLSELDEAACSRSGMDGVLPKPLQIDALELTLLAFIE</sequence>
<dbReference type="EMBL" id="PKSL01000129">
    <property type="protein sequence ID" value="POW03229.1"/>
    <property type="molecule type" value="Genomic_DNA"/>
</dbReference>
<name>A0A2S4V125_9BASI</name>
<dbReference type="Pfam" id="PF00072">
    <property type="entry name" value="Response_reg"/>
    <property type="match status" value="1"/>
</dbReference>
<dbReference type="VEuPathDB" id="FungiDB:PSHT_15615"/>
<dbReference type="PANTHER" id="PTHR45339:SF1">
    <property type="entry name" value="HYBRID SIGNAL TRANSDUCTION HISTIDINE KINASE J"/>
    <property type="match status" value="1"/>
</dbReference>
<protein>
    <recommendedName>
        <fullName evidence="5">Response regulatory domain-containing protein</fullName>
    </recommendedName>
</protein>
<keyword evidence="7" id="KW-1185">Reference proteome</keyword>
<evidence type="ECO:0000313" key="6">
    <source>
        <dbReference type="EMBL" id="POW03229.1"/>
    </source>
</evidence>
<comment type="caution">
    <text evidence="6">The sequence shown here is derived from an EMBL/GenBank/DDBJ whole genome shotgun (WGS) entry which is preliminary data.</text>
</comment>
<evidence type="ECO:0000313" key="7">
    <source>
        <dbReference type="Proteomes" id="UP000239156"/>
    </source>
</evidence>
<reference evidence="6" key="1">
    <citation type="submission" date="2017-12" db="EMBL/GenBank/DDBJ databases">
        <title>Gene loss provides genomic basis for host adaptation in cereal stripe rust fungi.</title>
        <authorList>
            <person name="Xia C."/>
        </authorList>
    </citation>
    <scope>NUCLEOTIDE SEQUENCE [LARGE SCALE GENOMIC DNA]</scope>
    <source>
        <strain evidence="6">93-210</strain>
    </source>
</reference>
<gene>
    <name evidence="6" type="ORF">PSTT_11314</name>
</gene>
<evidence type="ECO:0000256" key="4">
    <source>
        <dbReference type="SAM" id="MobiDB-lite"/>
    </source>
</evidence>
<proteinExistence type="predicted"/>
<dbReference type="InterPro" id="IPR011006">
    <property type="entry name" value="CheY-like_superfamily"/>
</dbReference>
<dbReference type="Gene3D" id="3.40.50.2300">
    <property type="match status" value="1"/>
</dbReference>
<dbReference type="SMART" id="SM00448">
    <property type="entry name" value="REC"/>
    <property type="match status" value="1"/>
</dbReference>
<feature type="domain" description="Response regulatory" evidence="5">
    <location>
        <begin position="128"/>
        <end position="251"/>
    </location>
</feature>
<accession>A0A2S4V125</accession>
<evidence type="ECO:0000259" key="5">
    <source>
        <dbReference type="PROSITE" id="PS50110"/>
    </source>
</evidence>
<dbReference type="CDD" id="cd17546">
    <property type="entry name" value="REC_hyHK_CKI1_RcsC-like"/>
    <property type="match status" value="1"/>
</dbReference>
<dbReference type="SUPFAM" id="SSF52172">
    <property type="entry name" value="CheY-like"/>
    <property type="match status" value="1"/>
</dbReference>
<evidence type="ECO:0000256" key="2">
    <source>
        <dbReference type="ARBA" id="ARBA00023012"/>
    </source>
</evidence>
<keyword evidence="2" id="KW-0902">Two-component regulatory system</keyword>
<feature type="region of interest" description="Disordered" evidence="4">
    <location>
        <begin position="96"/>
        <end position="120"/>
    </location>
</feature>
<dbReference type="PROSITE" id="PS50110">
    <property type="entry name" value="RESPONSE_REGULATORY"/>
    <property type="match status" value="1"/>
</dbReference>
<dbReference type="Proteomes" id="UP000239156">
    <property type="component" value="Unassembled WGS sequence"/>
</dbReference>
<dbReference type="VEuPathDB" id="FungiDB:PSTT_11314"/>
<organism evidence="6 7">
    <name type="scientific">Puccinia striiformis</name>
    <dbReference type="NCBI Taxonomy" id="27350"/>
    <lineage>
        <taxon>Eukaryota</taxon>
        <taxon>Fungi</taxon>
        <taxon>Dikarya</taxon>
        <taxon>Basidiomycota</taxon>
        <taxon>Pucciniomycotina</taxon>
        <taxon>Pucciniomycetes</taxon>
        <taxon>Pucciniales</taxon>
        <taxon>Pucciniaceae</taxon>
        <taxon>Puccinia</taxon>
    </lineage>
</organism>
<evidence type="ECO:0000256" key="3">
    <source>
        <dbReference type="PROSITE-ProRule" id="PRU00169"/>
    </source>
</evidence>
<dbReference type="PANTHER" id="PTHR45339">
    <property type="entry name" value="HYBRID SIGNAL TRANSDUCTION HISTIDINE KINASE J"/>
    <property type="match status" value="1"/>
</dbReference>
<evidence type="ECO:0000256" key="1">
    <source>
        <dbReference type="ARBA" id="ARBA00022553"/>
    </source>
</evidence>
<dbReference type="InterPro" id="IPR001789">
    <property type="entry name" value="Sig_transdc_resp-reg_receiver"/>
</dbReference>
<dbReference type="AlphaFoldDB" id="A0A2S4V125"/>
<keyword evidence="1 3" id="KW-0597">Phosphoprotein</keyword>